<keyword evidence="2" id="KW-1185">Reference proteome</keyword>
<sequence>MAIKFSMNEEKINKLLQIIACPQTGQNLYYDQKSNQLVTEDGKINYAIKDNIPILLVDNEEETDEYTDKSVKNVEKKYNNLS</sequence>
<accession>A0ABM9N9G2</accession>
<dbReference type="Proteomes" id="UP001314181">
    <property type="component" value="Unassembled WGS sequence"/>
</dbReference>
<reference evidence="1 2" key="1">
    <citation type="submission" date="2024-01" db="EMBL/GenBank/DDBJ databases">
        <authorList>
            <person name="Kunselman E."/>
        </authorList>
    </citation>
    <scope>NUCLEOTIDE SEQUENCE [LARGE SCALE GENOMIC DNA]</scope>
    <source>
        <strain evidence="1">2 abalone samples</strain>
    </source>
</reference>
<proteinExistence type="predicted"/>
<dbReference type="Pfam" id="PF03966">
    <property type="entry name" value="Trm112p"/>
    <property type="match status" value="1"/>
</dbReference>
<evidence type="ECO:0000313" key="1">
    <source>
        <dbReference type="EMBL" id="CAK8163559.1"/>
    </source>
</evidence>
<gene>
    <name evidence="1" type="ORF">CAXC1_80017</name>
</gene>
<comment type="caution">
    <text evidence="1">The sequence shown here is derived from an EMBL/GenBank/DDBJ whole genome shotgun (WGS) entry which is preliminary data.</text>
</comment>
<organism evidence="1 2">
    <name type="scientific">Candidatus Xenohaliotis californiensis</name>
    <dbReference type="NCBI Taxonomy" id="84677"/>
    <lineage>
        <taxon>Bacteria</taxon>
        <taxon>Pseudomonadati</taxon>
        <taxon>Pseudomonadota</taxon>
        <taxon>Alphaproteobacteria</taxon>
        <taxon>Rickettsiales</taxon>
        <taxon>Anaplasmataceae</taxon>
        <taxon>Candidatus Xenohaliotis</taxon>
    </lineage>
</organism>
<dbReference type="InterPro" id="IPR005651">
    <property type="entry name" value="Trm112-like"/>
</dbReference>
<dbReference type="SUPFAM" id="SSF158997">
    <property type="entry name" value="Trm112p-like"/>
    <property type="match status" value="1"/>
</dbReference>
<name>A0ABM9N9G2_9RICK</name>
<dbReference type="EMBL" id="CAWVOK010000034">
    <property type="protein sequence ID" value="CAK8163559.1"/>
    <property type="molecule type" value="Genomic_DNA"/>
</dbReference>
<protein>
    <submittedName>
        <fullName evidence="1">Uncharacterized protein</fullName>
    </submittedName>
</protein>
<dbReference type="Gene3D" id="2.20.25.10">
    <property type="match status" value="1"/>
</dbReference>
<evidence type="ECO:0000313" key="2">
    <source>
        <dbReference type="Proteomes" id="UP001314181"/>
    </source>
</evidence>